<dbReference type="GO" id="GO:0005975">
    <property type="term" value="P:carbohydrate metabolic process"/>
    <property type="evidence" value="ECO:0007669"/>
    <property type="project" value="InterPro"/>
</dbReference>
<comment type="caution">
    <text evidence="1">The sequence shown here is derived from an EMBL/GenBank/DDBJ whole genome shotgun (WGS) entry which is preliminary data.</text>
</comment>
<organism evidence="1 2">
    <name type="scientific">Microlunatus endophyticus</name>
    <dbReference type="NCBI Taxonomy" id="1716077"/>
    <lineage>
        <taxon>Bacteria</taxon>
        <taxon>Bacillati</taxon>
        <taxon>Actinomycetota</taxon>
        <taxon>Actinomycetes</taxon>
        <taxon>Propionibacteriales</taxon>
        <taxon>Propionibacteriaceae</taxon>
        <taxon>Microlunatus</taxon>
    </lineage>
</organism>
<gene>
    <name evidence="1" type="ORF">GCM10011575_21990</name>
</gene>
<keyword evidence="2" id="KW-1185">Reference proteome</keyword>
<dbReference type="RefSeq" id="WP_188895363.1">
    <property type="nucleotide sequence ID" value="NZ_BMMZ01000004.1"/>
</dbReference>
<dbReference type="AlphaFoldDB" id="A0A917S907"/>
<reference evidence="1" key="1">
    <citation type="journal article" date="2014" name="Int. J. Syst. Evol. Microbiol.">
        <title>Complete genome sequence of Corynebacterium casei LMG S-19264T (=DSM 44701T), isolated from a smear-ripened cheese.</title>
        <authorList>
            <consortium name="US DOE Joint Genome Institute (JGI-PGF)"/>
            <person name="Walter F."/>
            <person name="Albersmeier A."/>
            <person name="Kalinowski J."/>
            <person name="Ruckert C."/>
        </authorList>
    </citation>
    <scope>NUCLEOTIDE SEQUENCE</scope>
    <source>
        <strain evidence="1">CGMCC 4.7306</strain>
    </source>
</reference>
<evidence type="ECO:0000313" key="2">
    <source>
        <dbReference type="Proteomes" id="UP000613840"/>
    </source>
</evidence>
<sequence length="699" mass="76941">MSGAGIDRREVVGRHRVVQRSLDPRSPVSVGNGEFAFTADLTGLQSFPELYPVAPQKDHDRPGTLLGTYAQWGWHVEPAHPLPSLADSLRHYDSPHGPVDYVDLSAAVERGEGQGAEWLRGNPHRLHLGLLGFADHRGSTPRPLELADLRWDVQELDLWSGRLHSSFTWCGTPVRVETICDPELDRLAVTIDSQALTSGLVLRLRFPYGSQQWHDGADWARPDDHTTILRERGRSRWQLERRLDETRYGVIIASAEGTTVHGGVRHEVIINAVAPHAELVIDFSRDASADEGNHDARPATEEVSSRSAAAWGSFWSSGAALDLGAAGAEQAAEVERRVVLSQYLTKINCSGSTPPAETGLVCNSWAGKFHLEMTWWHTSHFALWGRPELLRPTLDWFADALPAATDIALAQGLPGARWPKHIGPDARESPSNIGPFLIWQQPHPIYLAELLYRAVRGREILEQFAEMIFATAAFMAGYAAADNGSYRLGPPLIPAQETYADLKDRVVDPTFELAYWGWALTAANAWRRRLGLPDEPLWSEVAQKLARPTVRSGTYAAIGCEPWTVRTDHPSMLCALGMLPMTPLVDRGIMSATLDDVLSDWDWETTWGWDYPVLAMCATRLGRPEQAVDALLAPRAKNTYLTNGHNRQTPSLPLYLPGNGGVLSAVALMAGGWAGAPDVPTPGFPRRWGVRAEGFVPAP</sequence>
<dbReference type="Proteomes" id="UP000613840">
    <property type="component" value="Unassembled WGS sequence"/>
</dbReference>
<dbReference type="Gene3D" id="1.50.10.10">
    <property type="match status" value="1"/>
</dbReference>
<name>A0A917S907_9ACTN</name>
<evidence type="ECO:0008006" key="3">
    <source>
        <dbReference type="Google" id="ProtNLM"/>
    </source>
</evidence>
<evidence type="ECO:0000313" key="1">
    <source>
        <dbReference type="EMBL" id="GGL63102.1"/>
    </source>
</evidence>
<dbReference type="InterPro" id="IPR012341">
    <property type="entry name" value="6hp_glycosidase-like_sf"/>
</dbReference>
<protein>
    <recommendedName>
        <fullName evidence="3">Glycosyl hydrolase family 65, N-terminal domain</fullName>
    </recommendedName>
</protein>
<accession>A0A917S907</accession>
<dbReference type="SUPFAM" id="SSF48208">
    <property type="entry name" value="Six-hairpin glycosidases"/>
    <property type="match status" value="1"/>
</dbReference>
<proteinExistence type="predicted"/>
<dbReference type="EMBL" id="BMMZ01000004">
    <property type="protein sequence ID" value="GGL63102.1"/>
    <property type="molecule type" value="Genomic_DNA"/>
</dbReference>
<dbReference type="InterPro" id="IPR008928">
    <property type="entry name" value="6-hairpin_glycosidase_sf"/>
</dbReference>
<reference evidence="1" key="2">
    <citation type="submission" date="2020-09" db="EMBL/GenBank/DDBJ databases">
        <authorList>
            <person name="Sun Q."/>
            <person name="Zhou Y."/>
        </authorList>
    </citation>
    <scope>NUCLEOTIDE SEQUENCE</scope>
    <source>
        <strain evidence="1">CGMCC 4.7306</strain>
    </source>
</reference>